<comment type="function">
    <text evidence="8">Toxic component of a toxin-antitoxin (TA) system. An RNase.</text>
</comment>
<evidence type="ECO:0000313" key="10">
    <source>
        <dbReference type="EMBL" id="WEK40168.1"/>
    </source>
</evidence>
<evidence type="ECO:0000256" key="3">
    <source>
        <dbReference type="ARBA" id="ARBA00022722"/>
    </source>
</evidence>
<dbReference type="InterPro" id="IPR029060">
    <property type="entry name" value="PIN-like_dom_sf"/>
</dbReference>
<dbReference type="InterPro" id="IPR022907">
    <property type="entry name" value="VapC_family"/>
</dbReference>
<name>A0AAJ5X316_9CAUL</name>
<keyword evidence="8" id="KW-0800">Toxin</keyword>
<evidence type="ECO:0000313" key="11">
    <source>
        <dbReference type="Proteomes" id="UP001213664"/>
    </source>
</evidence>
<comment type="cofactor">
    <cofactor evidence="1 8">
        <name>Mg(2+)</name>
        <dbReference type="ChEBI" id="CHEBI:18420"/>
    </cofactor>
</comment>
<gene>
    <name evidence="8" type="primary">vapC</name>
    <name evidence="10" type="ORF">P0Y50_00785</name>
</gene>
<sequence length="123" mass="13752">MLDTSIAIHLRDGEPIIRARIEEADDTLVFSIITVVELEAGFLDGEAELRRARMSALLETIDYRPFDSRDAAAYGRIIAQTGYSRRKVLDRMIAAQALVDGATLVTRNGDDFRDIPGLTLLEW</sequence>
<dbReference type="AlphaFoldDB" id="A0AAJ5X316"/>
<keyword evidence="6 8" id="KW-0460">Magnesium</keyword>
<dbReference type="Proteomes" id="UP001213664">
    <property type="component" value="Chromosome"/>
</dbReference>
<evidence type="ECO:0000256" key="8">
    <source>
        <dbReference type="HAMAP-Rule" id="MF_00265"/>
    </source>
</evidence>
<dbReference type="Pfam" id="PF01850">
    <property type="entry name" value="PIN"/>
    <property type="match status" value="1"/>
</dbReference>
<dbReference type="InterPro" id="IPR002716">
    <property type="entry name" value="PIN_dom"/>
</dbReference>
<dbReference type="EC" id="3.1.-.-" evidence="8"/>
<keyword evidence="4 8" id="KW-0479">Metal-binding</keyword>
<feature type="binding site" evidence="8">
    <location>
        <position position="90"/>
    </location>
    <ligand>
        <name>Mg(2+)</name>
        <dbReference type="ChEBI" id="CHEBI:18420"/>
    </ligand>
</feature>
<reference evidence="10" key="1">
    <citation type="submission" date="2023-03" db="EMBL/GenBank/DDBJ databases">
        <title>Andean soil-derived lignocellulolytic bacterial consortium as a source of novel taxa and putative plastic-active enzymes.</title>
        <authorList>
            <person name="Diaz-Garcia L."/>
            <person name="Chuvochina M."/>
            <person name="Feuerriegel G."/>
            <person name="Bunk B."/>
            <person name="Sproer C."/>
            <person name="Streit W.R."/>
            <person name="Rodriguez L.M."/>
            <person name="Overmann J."/>
            <person name="Jimenez D.J."/>
        </authorList>
    </citation>
    <scope>NUCLEOTIDE SEQUENCE</scope>
    <source>
        <strain evidence="10">MAG 833</strain>
    </source>
</reference>
<evidence type="ECO:0000256" key="6">
    <source>
        <dbReference type="ARBA" id="ARBA00022842"/>
    </source>
</evidence>
<dbReference type="GO" id="GO:0090729">
    <property type="term" value="F:toxin activity"/>
    <property type="evidence" value="ECO:0007669"/>
    <property type="project" value="UniProtKB-KW"/>
</dbReference>
<evidence type="ECO:0000256" key="7">
    <source>
        <dbReference type="ARBA" id="ARBA00038093"/>
    </source>
</evidence>
<dbReference type="PANTHER" id="PTHR33653">
    <property type="entry name" value="RIBONUCLEASE VAPC2"/>
    <property type="match status" value="1"/>
</dbReference>
<protein>
    <recommendedName>
        <fullName evidence="8">Ribonuclease VapC</fullName>
        <shortName evidence="8">RNase VapC</shortName>
        <ecNumber evidence="8">3.1.-.-</ecNumber>
    </recommendedName>
    <alternativeName>
        <fullName evidence="8">Toxin VapC</fullName>
    </alternativeName>
</protein>
<evidence type="ECO:0000256" key="5">
    <source>
        <dbReference type="ARBA" id="ARBA00022801"/>
    </source>
</evidence>
<evidence type="ECO:0000256" key="1">
    <source>
        <dbReference type="ARBA" id="ARBA00001946"/>
    </source>
</evidence>
<organism evidence="10 11">
    <name type="scientific">Candidatus Brevundimonas colombiensis</name>
    <dbReference type="NCBI Taxonomy" id="3121376"/>
    <lineage>
        <taxon>Bacteria</taxon>
        <taxon>Pseudomonadati</taxon>
        <taxon>Pseudomonadota</taxon>
        <taxon>Alphaproteobacteria</taxon>
        <taxon>Caulobacterales</taxon>
        <taxon>Caulobacteraceae</taxon>
        <taxon>Brevundimonas</taxon>
    </lineage>
</organism>
<dbReference type="Gene3D" id="3.40.50.1010">
    <property type="entry name" value="5'-nuclease"/>
    <property type="match status" value="1"/>
</dbReference>
<evidence type="ECO:0000259" key="9">
    <source>
        <dbReference type="Pfam" id="PF01850"/>
    </source>
</evidence>
<keyword evidence="2 8" id="KW-1277">Toxin-antitoxin system</keyword>
<dbReference type="SUPFAM" id="SSF88723">
    <property type="entry name" value="PIN domain-like"/>
    <property type="match status" value="1"/>
</dbReference>
<dbReference type="GO" id="GO:0000287">
    <property type="term" value="F:magnesium ion binding"/>
    <property type="evidence" value="ECO:0007669"/>
    <property type="project" value="UniProtKB-UniRule"/>
</dbReference>
<comment type="similarity">
    <text evidence="7 8">Belongs to the PINc/VapC protein family.</text>
</comment>
<dbReference type="GO" id="GO:0016787">
    <property type="term" value="F:hydrolase activity"/>
    <property type="evidence" value="ECO:0007669"/>
    <property type="project" value="UniProtKB-KW"/>
</dbReference>
<dbReference type="HAMAP" id="MF_00265">
    <property type="entry name" value="VapC_Nob1"/>
    <property type="match status" value="1"/>
</dbReference>
<feature type="binding site" evidence="8">
    <location>
        <position position="3"/>
    </location>
    <ligand>
        <name>Mg(2+)</name>
        <dbReference type="ChEBI" id="CHEBI:18420"/>
    </ligand>
</feature>
<evidence type="ECO:0000256" key="2">
    <source>
        <dbReference type="ARBA" id="ARBA00022649"/>
    </source>
</evidence>
<accession>A0AAJ5X316</accession>
<proteinExistence type="inferred from homology"/>
<dbReference type="EMBL" id="CP119326">
    <property type="protein sequence ID" value="WEK40168.1"/>
    <property type="molecule type" value="Genomic_DNA"/>
</dbReference>
<evidence type="ECO:0000256" key="4">
    <source>
        <dbReference type="ARBA" id="ARBA00022723"/>
    </source>
</evidence>
<dbReference type="PANTHER" id="PTHR33653:SF1">
    <property type="entry name" value="RIBONUCLEASE VAPC2"/>
    <property type="match status" value="1"/>
</dbReference>
<feature type="domain" description="PIN" evidence="9">
    <location>
        <begin position="1"/>
        <end position="117"/>
    </location>
</feature>
<keyword evidence="5 8" id="KW-0378">Hydrolase</keyword>
<keyword evidence="3 8" id="KW-0540">Nuclease</keyword>
<dbReference type="InterPro" id="IPR050556">
    <property type="entry name" value="Type_II_TA_system_RNase"/>
</dbReference>
<dbReference type="GO" id="GO:0004540">
    <property type="term" value="F:RNA nuclease activity"/>
    <property type="evidence" value="ECO:0007669"/>
    <property type="project" value="InterPro"/>
</dbReference>